<dbReference type="SUPFAM" id="SSF47973">
    <property type="entry name" value="Ribosomal protein S7"/>
    <property type="match status" value="1"/>
</dbReference>
<evidence type="ECO:0000256" key="7">
    <source>
        <dbReference type="ARBA" id="ARBA00046547"/>
    </source>
</evidence>
<dbReference type="GeneTree" id="ENSGT00390000010806"/>
<dbReference type="FunFam" id="1.10.455.10:FF:000002">
    <property type="entry name" value="40S ribosomal protein S5"/>
    <property type="match status" value="1"/>
</dbReference>
<evidence type="ECO:0000259" key="8">
    <source>
        <dbReference type="Pfam" id="PF00177"/>
    </source>
</evidence>
<dbReference type="EMBL" id="AACZ04016151">
    <property type="status" value="NOT_ANNOTATED_CDS"/>
    <property type="molecule type" value="Genomic_DNA"/>
</dbReference>
<evidence type="ECO:0000256" key="3">
    <source>
        <dbReference type="ARBA" id="ARBA00023274"/>
    </source>
</evidence>
<reference evidence="9" key="2">
    <citation type="submission" date="2025-08" db="UniProtKB">
        <authorList>
            <consortium name="Ensembl"/>
        </authorList>
    </citation>
    <scope>IDENTIFICATION</scope>
</reference>
<dbReference type="CDD" id="cd14867">
    <property type="entry name" value="uS7_Eukaryote"/>
    <property type="match status" value="1"/>
</dbReference>
<keyword evidence="10" id="KW-1185">Reference proteome</keyword>
<evidence type="ECO:0000313" key="9">
    <source>
        <dbReference type="Ensembl" id="ENSPTRP00000093325.1"/>
    </source>
</evidence>
<evidence type="ECO:0000256" key="5">
    <source>
        <dbReference type="ARBA" id="ARBA00044560"/>
    </source>
</evidence>
<accession>A0A2I3TVM6</accession>
<feature type="domain" description="Small ribosomal subunit protein uS7" evidence="8">
    <location>
        <begin position="54"/>
        <end position="212"/>
    </location>
</feature>
<dbReference type="GO" id="GO:0005840">
    <property type="term" value="C:ribosome"/>
    <property type="evidence" value="ECO:0000318"/>
    <property type="project" value="GO_Central"/>
</dbReference>
<evidence type="ECO:0000256" key="1">
    <source>
        <dbReference type="ARBA" id="ARBA00007151"/>
    </source>
</evidence>
<keyword evidence="3" id="KW-0687">Ribonucleoprotein</keyword>
<keyword evidence="2" id="KW-0689">Ribosomal protein</keyword>
<sequence length="212" mass="23547">PRDPPTSASQSAGITGMSHCWETAAPLVAENPGIKLFGKWSSDDDYTAVKEKYAKYLPHSAERYAAKRFRKAQCPIVECLTYSMMTHGRNNRKKLMIMRIVKHAFEIIQLLTGDNPLQVLVNAIINSGPREDSTLTGRARIVRRQAVAVSPLRRVNQAIWPQCTGALEAAFRNIKTIAEFLADELISAAKGSSNSYAIKKKDELECVAKSNR</sequence>
<dbReference type="Proteomes" id="UP000002277">
    <property type="component" value="Chromosome 8"/>
</dbReference>
<dbReference type="Pfam" id="PF00177">
    <property type="entry name" value="Ribosomal_S7"/>
    <property type="match status" value="1"/>
</dbReference>
<dbReference type="GO" id="GO:0006412">
    <property type="term" value="P:translation"/>
    <property type="evidence" value="ECO:0000318"/>
    <property type="project" value="GO_Central"/>
</dbReference>
<evidence type="ECO:0000313" key="10">
    <source>
        <dbReference type="Proteomes" id="UP000002277"/>
    </source>
</evidence>
<dbReference type="Bgee" id="ENSPTRG00000049193">
    <property type="expression patterns" value="Expressed in adult mammalian kidney"/>
</dbReference>
<dbReference type="PANTHER" id="PTHR11205">
    <property type="entry name" value="RIBOSOMAL PROTEIN S7"/>
    <property type="match status" value="1"/>
</dbReference>
<dbReference type="AlphaFoldDB" id="A0A2I3TVM6"/>
<dbReference type="GO" id="GO:0003735">
    <property type="term" value="F:structural constituent of ribosome"/>
    <property type="evidence" value="ECO:0000318"/>
    <property type="project" value="GO_Central"/>
</dbReference>
<comment type="similarity">
    <text evidence="1">Belongs to the universal ribosomal protein uS7 family.</text>
</comment>
<dbReference type="InParanoid" id="A0A2I3TVM6"/>
<evidence type="ECO:0000256" key="4">
    <source>
        <dbReference type="ARBA" id="ARBA00044531"/>
    </source>
</evidence>
<dbReference type="GO" id="GO:0019843">
    <property type="term" value="F:rRNA binding"/>
    <property type="evidence" value="ECO:0000318"/>
    <property type="project" value="GO_Central"/>
</dbReference>
<dbReference type="InterPro" id="IPR036823">
    <property type="entry name" value="Ribosomal_uS7_dom_sf"/>
</dbReference>
<name>A0A2I3TVM6_PANTR</name>
<evidence type="ECO:0000256" key="6">
    <source>
        <dbReference type="ARBA" id="ARBA00045441"/>
    </source>
</evidence>
<dbReference type="NCBIfam" id="TIGR01028">
    <property type="entry name" value="uS7_euk_arch"/>
    <property type="match status" value="1"/>
</dbReference>
<proteinExistence type="inferred from homology"/>
<dbReference type="GO" id="GO:0022627">
    <property type="term" value="C:cytosolic small ribosomal subunit"/>
    <property type="evidence" value="ECO:0000318"/>
    <property type="project" value="GO_Central"/>
</dbReference>
<organism evidence="9 10">
    <name type="scientific">Pan troglodytes</name>
    <name type="common">Chimpanzee</name>
    <dbReference type="NCBI Taxonomy" id="9598"/>
    <lineage>
        <taxon>Eukaryota</taxon>
        <taxon>Metazoa</taxon>
        <taxon>Chordata</taxon>
        <taxon>Craniata</taxon>
        <taxon>Vertebrata</taxon>
        <taxon>Euteleostomi</taxon>
        <taxon>Mammalia</taxon>
        <taxon>Eutheria</taxon>
        <taxon>Euarchontoglires</taxon>
        <taxon>Primates</taxon>
        <taxon>Haplorrhini</taxon>
        <taxon>Catarrhini</taxon>
        <taxon>Hominidae</taxon>
        <taxon>Pan</taxon>
    </lineage>
</organism>
<comment type="function">
    <text evidence="6">Component of the small ribosomal subunit. The ribosome is a large ribonucleoprotein complex responsible for the synthesis of proteins in the cell. Part of the small subunit (SSU) processome, first precursor of the small eukaryotic ribosomal subunit. During the assembly of the SSU processome in the nucleolus, many ribosome biogenesis factors, an RNA chaperone and ribosomal proteins associate with the nascent pre-rRNA and work in concert to generate RNA folding, modifications, rearrangements and cleavage as well as targeted degradation of pre-ribosomal RNA by the RNA exosome.</text>
</comment>
<dbReference type="InterPro" id="IPR000235">
    <property type="entry name" value="Ribosomal_uS7"/>
</dbReference>
<dbReference type="Gene3D" id="1.10.455.10">
    <property type="entry name" value="Ribosomal protein S7 domain"/>
    <property type="match status" value="1"/>
</dbReference>
<reference evidence="9 10" key="1">
    <citation type="journal article" date="2005" name="Nature">
        <title>Initial sequence of the chimpanzee genome and comparison with the human genome.</title>
        <authorList>
            <consortium name="Chimpanzee sequencing and analysis consortium"/>
        </authorList>
    </citation>
    <scope>NUCLEOTIDE SEQUENCE [LARGE SCALE GENOMIC DNA]</scope>
</reference>
<dbReference type="Ensembl" id="ENSPTRT00000099801.1">
    <property type="protein sequence ID" value="ENSPTRP00000093325.1"/>
    <property type="gene ID" value="ENSPTRG00000049193.1"/>
</dbReference>
<dbReference type="GO" id="GO:0003729">
    <property type="term" value="F:mRNA binding"/>
    <property type="evidence" value="ECO:0000318"/>
    <property type="project" value="GO_Central"/>
</dbReference>
<reference evidence="9" key="3">
    <citation type="submission" date="2025-09" db="UniProtKB">
        <authorList>
            <consortium name="Ensembl"/>
        </authorList>
    </citation>
    <scope>IDENTIFICATION</scope>
</reference>
<comment type="subunit">
    <text evidence="7">Component of the small ribosomal subunit. Part of the small subunit (SSU) processome, composed of more than 70 proteins and the RNA chaperone small nucleolar RNA (snoRNA) U3.</text>
</comment>
<dbReference type="InterPro" id="IPR005716">
    <property type="entry name" value="Ribosomal_uS7_euk/arc"/>
</dbReference>
<evidence type="ECO:0000256" key="2">
    <source>
        <dbReference type="ARBA" id="ARBA00022980"/>
    </source>
</evidence>
<dbReference type="InterPro" id="IPR023798">
    <property type="entry name" value="Ribosomal_uS7_dom"/>
</dbReference>
<protein>
    <recommendedName>
        <fullName evidence="4">Small ribosomal subunit protein uS7</fullName>
    </recommendedName>
    <alternativeName>
        <fullName evidence="5">40S ribosomal protein S5</fullName>
    </alternativeName>
</protein>